<keyword evidence="5" id="KW-1185">Reference proteome</keyword>
<feature type="chain" id="PRO_5004546799" evidence="3">
    <location>
        <begin position="17"/>
        <end position="871"/>
    </location>
</feature>
<dbReference type="Pfam" id="PF13855">
    <property type="entry name" value="LRR_8"/>
    <property type="match status" value="1"/>
</dbReference>
<dbReference type="Gene3D" id="3.80.10.10">
    <property type="entry name" value="Ribonuclease Inhibitor"/>
    <property type="match status" value="3"/>
</dbReference>
<dbReference type="InterPro" id="IPR003591">
    <property type="entry name" value="Leu-rich_rpt_typical-subtyp"/>
</dbReference>
<dbReference type="InterPro" id="IPR050216">
    <property type="entry name" value="LRR_domain-containing"/>
</dbReference>
<keyword evidence="3" id="KW-0732">Signal</keyword>
<dbReference type="VEuPathDB" id="MicrosporidiaDB:SLOPH_2467"/>
<dbReference type="STRING" id="1358809.S7XPB1"/>
<dbReference type="SMART" id="SM00369">
    <property type="entry name" value="LRR_TYP"/>
    <property type="match status" value="7"/>
</dbReference>
<name>S7XPB1_SPRLO</name>
<keyword evidence="1" id="KW-0433">Leucine-rich repeat</keyword>
<evidence type="ECO:0000256" key="1">
    <source>
        <dbReference type="ARBA" id="ARBA00022614"/>
    </source>
</evidence>
<organism evidence="4 5">
    <name type="scientific">Spraguea lophii (strain 42_110)</name>
    <name type="common">Microsporidian parasite</name>
    <dbReference type="NCBI Taxonomy" id="1358809"/>
    <lineage>
        <taxon>Eukaryota</taxon>
        <taxon>Fungi</taxon>
        <taxon>Fungi incertae sedis</taxon>
        <taxon>Microsporidia</taxon>
        <taxon>Spragueidae</taxon>
        <taxon>Spraguea</taxon>
    </lineage>
</organism>
<evidence type="ECO:0000313" key="4">
    <source>
        <dbReference type="EMBL" id="EPR77758.1"/>
    </source>
</evidence>
<gene>
    <name evidence="4" type="ORF">SLOPH_2467</name>
</gene>
<proteinExistence type="predicted"/>
<dbReference type="AlphaFoldDB" id="S7XPB1"/>
<dbReference type="EMBL" id="ATCN01001300">
    <property type="protein sequence ID" value="EPR77758.1"/>
    <property type="molecule type" value="Genomic_DNA"/>
</dbReference>
<dbReference type="InterPro" id="IPR001611">
    <property type="entry name" value="Leu-rich_rpt"/>
</dbReference>
<keyword evidence="2" id="KW-0677">Repeat</keyword>
<dbReference type="Proteomes" id="UP000014978">
    <property type="component" value="Unassembled WGS sequence"/>
</dbReference>
<dbReference type="InParanoid" id="S7XPB1"/>
<sequence length="871" mass="103419">MIFFFFIISFKCANIATDLEKNMWRFLMDDITILYGENNKYIAELRSIDAIYTVYQDDMKLVIRFKNNKNYIPSIVCECHKMKSFISHNGELTQLPDNFNKLKKLEFLDLGNNEFTEIPHQIFFLENLDYLNLSENLITTIPSNIKLLSKLTTLLLSKNKLVEISDDIGILSNLELLDLSSNYELFTDLNIKRRSLKFTRFIDFLKYTNIKQLHLISCKLEKLPSDFVFPYLTNLHLNHNFLYKLPMALSKCYSLEQLDLSFNFFSDIQLPIIKNLPIIELCFNKNKISGRVMINCEKLIDLKILYLNNNYISVFEFQKCCKREIDELHLKDNLIKKLGINIYEMETLKVLDLSKNNIIKIKDFTCCTLNFLTIKIKVNKLRTLKNIFLFTNIAFLEVECSEKCGDMAFLDLFQHQEEDGFCFEIVFNNCYLTEIPYNLDNCKGLEKLTIKNNNINKISNVFYNTKNLKHLCMINNKTEYVEGSIFLHRNFEIIDLRNNLLRYLPSQINNINKELTVILYKNPIIHYGKEEKVGLMNLNYKIVANIEIYVKEDIPEEFNNLHGFFSQKFSRGETFWNIDKLSKIVSKTPKKHTLLGEEILNIWKNQLKKYVVDSDIKKLVKIYLYNLYNIPYKREHMVKSIPEEDKNKIKDYIEEIFHILLNKKQTDDLIIETTFEYIEPGLKACLDGQFEHISRAYYTLAYNIEDPDIFYYVKDIISRLKYDILMYITTSNDFHQNVHILSYWRKKFAEELGFTSYSSIYGIQIENSLLRSSEYILYQFFKKFSIRNVVEKITKEINSSNHLICLATIFIYKEKIDEELKKQMIKYDDFENQFFTGITEMGTKYILNLLCLFTHNNQELNHKNKMNTYME</sequence>
<dbReference type="PANTHER" id="PTHR48051:SF1">
    <property type="entry name" value="RAS SUPPRESSOR PROTEIN 1"/>
    <property type="match status" value="1"/>
</dbReference>
<comment type="caution">
    <text evidence="4">The sequence shown here is derived from an EMBL/GenBank/DDBJ whole genome shotgun (WGS) entry which is preliminary data.</text>
</comment>
<dbReference type="PROSITE" id="PS51450">
    <property type="entry name" value="LRR"/>
    <property type="match status" value="3"/>
</dbReference>
<dbReference type="HOGENOM" id="CLU_016141_0_0_1"/>
<dbReference type="OrthoDB" id="428734at2759"/>
<dbReference type="PANTHER" id="PTHR48051">
    <property type="match status" value="1"/>
</dbReference>
<dbReference type="InterPro" id="IPR032675">
    <property type="entry name" value="LRR_dom_sf"/>
</dbReference>
<evidence type="ECO:0000256" key="3">
    <source>
        <dbReference type="SAM" id="SignalP"/>
    </source>
</evidence>
<dbReference type="GO" id="GO:0005737">
    <property type="term" value="C:cytoplasm"/>
    <property type="evidence" value="ECO:0007669"/>
    <property type="project" value="TreeGrafter"/>
</dbReference>
<feature type="signal peptide" evidence="3">
    <location>
        <begin position="1"/>
        <end position="16"/>
    </location>
</feature>
<dbReference type="SUPFAM" id="SSF52058">
    <property type="entry name" value="L domain-like"/>
    <property type="match status" value="2"/>
</dbReference>
<accession>S7XPB1</accession>
<evidence type="ECO:0000313" key="5">
    <source>
        <dbReference type="Proteomes" id="UP000014978"/>
    </source>
</evidence>
<reference evidence="5" key="1">
    <citation type="journal article" date="2013" name="PLoS Genet.">
        <title>The genome of Spraguea lophii and the basis of host-microsporidian interactions.</title>
        <authorList>
            <person name="Campbell S.E."/>
            <person name="Williams T.A."/>
            <person name="Yousuf A."/>
            <person name="Soanes D.M."/>
            <person name="Paszkiewicz K.H."/>
            <person name="Williams B.A.P."/>
        </authorList>
    </citation>
    <scope>NUCLEOTIDE SEQUENCE [LARGE SCALE GENOMIC DNA]</scope>
    <source>
        <strain evidence="5">42_110</strain>
    </source>
</reference>
<evidence type="ECO:0000256" key="2">
    <source>
        <dbReference type="ARBA" id="ARBA00022737"/>
    </source>
</evidence>
<protein>
    <submittedName>
        <fullName evidence="4">Leucine rich repeat protein</fullName>
    </submittedName>
</protein>